<dbReference type="RefSeq" id="WP_137697724.1">
    <property type="nucleotide sequence ID" value="NZ_CP061336.1"/>
</dbReference>
<sequence length="404" mass="45634">MMIRVFISRRNFTYNRKKLYIRKNLNKVVVFSLIFSMIFLAGCSLVPKEEEVLAPILKEPPKVVYNTIEIKPSTFEKKFETTGIMISANQVELSFSNSSGRLKAINVNVGDHVKKGQILAELITEDLDTQIKEQELLLNQSKLELETIKLNNQKDNNILKKQIDSLKLKLEKMKTIPDAYSEEEINDLQNQIEEKEITYKDSVHIQENNIKVKENSINLCQLKIDTLRQNLEDSRIIAPIDGVVNYKTNILVGSNIDAFTTVVSLADPKALQVTSTVGAVSPFLLGMKVNVRIKDFETEGEVVMTPADAPEDASEFTKSTIRVKLDKLTPDIELGDFALITYYQMKKENAIVVDTNLIRIAGDRKFVNVLEDGVKKERDIEVGDQNQTQSLIVKGLSVGDLLIK</sequence>
<dbReference type="Gene3D" id="2.40.30.170">
    <property type="match status" value="1"/>
</dbReference>
<proteinExistence type="predicted"/>
<dbReference type="Gene3D" id="2.40.420.20">
    <property type="match status" value="1"/>
</dbReference>
<reference evidence="4 5" key="1">
    <citation type="submission" date="2020-09" db="EMBL/GenBank/DDBJ databases">
        <title>Characterization and genome sequencing of Ruminiclostridium sp. nov. MA18.</title>
        <authorList>
            <person name="Rettenmaier R."/>
            <person name="Kowollik M.-L."/>
            <person name="Liebl W."/>
            <person name="Zverlov V."/>
        </authorList>
    </citation>
    <scope>NUCLEOTIDE SEQUENCE [LARGE SCALE GENOMIC DNA]</scope>
    <source>
        <strain evidence="4 5">MA18</strain>
    </source>
</reference>
<protein>
    <submittedName>
        <fullName evidence="4">Biotin/lipoyl-binding protein</fullName>
    </submittedName>
</protein>
<evidence type="ECO:0000259" key="2">
    <source>
        <dbReference type="Pfam" id="PF25967"/>
    </source>
</evidence>
<accession>A0A4U7JF34</accession>
<dbReference type="PANTHER" id="PTHR30469">
    <property type="entry name" value="MULTIDRUG RESISTANCE PROTEIN MDTA"/>
    <property type="match status" value="1"/>
</dbReference>
<dbReference type="GO" id="GO:1990281">
    <property type="term" value="C:efflux pump complex"/>
    <property type="evidence" value="ECO:0007669"/>
    <property type="project" value="TreeGrafter"/>
</dbReference>
<gene>
    <name evidence="4" type="ORF">EHE19_002240</name>
</gene>
<evidence type="ECO:0000313" key="5">
    <source>
        <dbReference type="Proteomes" id="UP000306409"/>
    </source>
</evidence>
<dbReference type="Proteomes" id="UP000306409">
    <property type="component" value="Chromosome"/>
</dbReference>
<dbReference type="OrthoDB" id="1817080at2"/>
<keyword evidence="5" id="KW-1185">Reference proteome</keyword>
<dbReference type="InterPro" id="IPR058647">
    <property type="entry name" value="BSH_CzcB-like"/>
</dbReference>
<dbReference type="Gene3D" id="2.40.50.100">
    <property type="match status" value="1"/>
</dbReference>
<organism evidence="4 5">
    <name type="scientific">Ruminiclostridium herbifermentans</name>
    <dbReference type="NCBI Taxonomy" id="2488810"/>
    <lineage>
        <taxon>Bacteria</taxon>
        <taxon>Bacillati</taxon>
        <taxon>Bacillota</taxon>
        <taxon>Clostridia</taxon>
        <taxon>Eubacteriales</taxon>
        <taxon>Oscillospiraceae</taxon>
        <taxon>Ruminiclostridium</taxon>
    </lineage>
</organism>
<dbReference type="InterPro" id="IPR058627">
    <property type="entry name" value="MdtA-like_C"/>
</dbReference>
<name>A0A4U7JF34_9FIRM</name>
<evidence type="ECO:0000313" key="4">
    <source>
        <dbReference type="EMBL" id="QNU67382.1"/>
    </source>
</evidence>
<keyword evidence="1" id="KW-0175">Coiled coil</keyword>
<dbReference type="PANTHER" id="PTHR30469:SF33">
    <property type="entry name" value="SLR1207 PROTEIN"/>
    <property type="match status" value="1"/>
</dbReference>
<evidence type="ECO:0000259" key="3">
    <source>
        <dbReference type="Pfam" id="PF25973"/>
    </source>
</evidence>
<dbReference type="EMBL" id="CP061336">
    <property type="protein sequence ID" value="QNU67382.1"/>
    <property type="molecule type" value="Genomic_DNA"/>
</dbReference>
<feature type="coiled-coil region" evidence="1">
    <location>
        <begin position="131"/>
        <end position="176"/>
    </location>
</feature>
<dbReference type="Gene3D" id="1.10.287.470">
    <property type="entry name" value="Helix hairpin bin"/>
    <property type="match status" value="1"/>
</dbReference>
<feature type="domain" description="Multidrug resistance protein MdtA-like C-terminal permuted SH3" evidence="2">
    <location>
        <begin position="362"/>
        <end position="403"/>
    </location>
</feature>
<dbReference type="Pfam" id="PF25973">
    <property type="entry name" value="BSH_CzcB"/>
    <property type="match status" value="1"/>
</dbReference>
<dbReference type="AlphaFoldDB" id="A0A4U7JF34"/>
<evidence type="ECO:0000256" key="1">
    <source>
        <dbReference type="SAM" id="Coils"/>
    </source>
</evidence>
<dbReference type="KEGG" id="rher:EHE19_002240"/>
<dbReference type="GO" id="GO:0015562">
    <property type="term" value="F:efflux transmembrane transporter activity"/>
    <property type="evidence" value="ECO:0007669"/>
    <property type="project" value="TreeGrafter"/>
</dbReference>
<dbReference type="Pfam" id="PF25967">
    <property type="entry name" value="RND-MFP_C"/>
    <property type="match status" value="1"/>
</dbReference>
<feature type="domain" description="CzcB-like barrel-sandwich hybrid" evidence="3">
    <location>
        <begin position="99"/>
        <end position="267"/>
    </location>
</feature>